<evidence type="ECO:0000256" key="2">
    <source>
        <dbReference type="ARBA" id="ARBA00022475"/>
    </source>
</evidence>
<dbReference type="InterPro" id="IPR019108">
    <property type="entry name" value="Caa3_assmbl_CtaG-rel"/>
</dbReference>
<reference evidence="6 7" key="1">
    <citation type="submission" date="2018-01" db="EMBL/GenBank/DDBJ databases">
        <title>Bacillus asahii Genome sequencing and assembly.</title>
        <authorList>
            <person name="Jiang H."/>
            <person name="Feng Y."/>
            <person name="Zhao F."/>
            <person name="Lin X."/>
        </authorList>
    </citation>
    <scope>NUCLEOTIDE SEQUENCE [LARGE SCALE GENOMIC DNA]</scope>
    <source>
        <strain evidence="6 7">OM18</strain>
    </source>
</reference>
<evidence type="ECO:0000313" key="6">
    <source>
        <dbReference type="EMBL" id="AZV42141.1"/>
    </source>
</evidence>
<gene>
    <name evidence="6" type="primary">ctaG</name>
    <name evidence="6" type="ORF">BAOM_1531</name>
</gene>
<keyword evidence="3" id="KW-0812">Transmembrane</keyword>
<dbReference type="RefSeq" id="WP_127759680.1">
    <property type="nucleotide sequence ID" value="NZ_CP026095.1"/>
</dbReference>
<keyword evidence="2" id="KW-1003">Cell membrane</keyword>
<dbReference type="AlphaFoldDB" id="A0A3T0KPG3"/>
<evidence type="ECO:0000256" key="4">
    <source>
        <dbReference type="ARBA" id="ARBA00022989"/>
    </source>
</evidence>
<keyword evidence="5" id="KW-0472">Membrane</keyword>
<organism evidence="6 7">
    <name type="scientific">Peribacillus asahii</name>
    <dbReference type="NCBI Taxonomy" id="228899"/>
    <lineage>
        <taxon>Bacteria</taxon>
        <taxon>Bacillati</taxon>
        <taxon>Bacillota</taxon>
        <taxon>Bacilli</taxon>
        <taxon>Bacillales</taxon>
        <taxon>Bacillaceae</taxon>
        <taxon>Peribacillus</taxon>
    </lineage>
</organism>
<dbReference type="NCBIfam" id="TIGR02737">
    <property type="entry name" value="caa3_CtaG"/>
    <property type="match status" value="1"/>
</dbReference>
<dbReference type="Proteomes" id="UP000283095">
    <property type="component" value="Chromosome"/>
</dbReference>
<protein>
    <submittedName>
        <fullName evidence="6">Cytochrome C oxidase assembly protein</fullName>
    </submittedName>
</protein>
<evidence type="ECO:0000256" key="3">
    <source>
        <dbReference type="ARBA" id="ARBA00022692"/>
    </source>
</evidence>
<keyword evidence="4" id="KW-1133">Transmembrane helix</keyword>
<name>A0A3T0KPG3_9BACI</name>
<dbReference type="InterPro" id="IPR014108">
    <property type="entry name" value="Caa3-assmbl_CtaG"/>
</dbReference>
<dbReference type="KEGG" id="pasa:BAOM_1531"/>
<sequence>MSIDIFGFRALWSPYYLMVLICITIGYFLFATKYRHRVVGNTGLTNRQVVYFLLAMLLLYVVKGSPVDLMSHIMFSAHMTQMAVLYLVIPPLFIIAIPNWIWRMWIDRKVSKVIFSFFTNPLIALLVFNSFFSLYHLPLIFDVVKTNIWLHAAYTMILFITAVMMWFPLVNKLPERQSLSGVKKIAYIFGSGILMTPACALIIFANAPMYSTFSNPELWANAMRLCVPSSMLAGLNLNGPEMFSGLPALQDQQLGGILMKIIQEIVLGYVLGVIFFAWAKKENGGGTKIDPLPSDYR</sequence>
<accession>A0A3T0KPG3</accession>
<evidence type="ECO:0000313" key="7">
    <source>
        <dbReference type="Proteomes" id="UP000283095"/>
    </source>
</evidence>
<dbReference type="OrthoDB" id="128422at2"/>
<comment type="subcellular location">
    <subcellularLocation>
        <location evidence="1">Cell membrane</location>
        <topology evidence="1">Multi-pass membrane protein</topology>
    </subcellularLocation>
</comment>
<evidence type="ECO:0000256" key="5">
    <source>
        <dbReference type="ARBA" id="ARBA00023136"/>
    </source>
</evidence>
<evidence type="ECO:0000256" key="1">
    <source>
        <dbReference type="ARBA" id="ARBA00004651"/>
    </source>
</evidence>
<dbReference type="Pfam" id="PF09678">
    <property type="entry name" value="Caa3_CtaG"/>
    <property type="match status" value="1"/>
</dbReference>
<dbReference type="GO" id="GO:0005886">
    <property type="term" value="C:plasma membrane"/>
    <property type="evidence" value="ECO:0007669"/>
    <property type="project" value="UniProtKB-SubCell"/>
</dbReference>
<dbReference type="EMBL" id="CP026095">
    <property type="protein sequence ID" value="AZV42141.1"/>
    <property type="molecule type" value="Genomic_DNA"/>
</dbReference>
<proteinExistence type="predicted"/>